<feature type="transmembrane region" description="Helical" evidence="1">
    <location>
        <begin position="152"/>
        <end position="176"/>
    </location>
</feature>
<feature type="transmembrane region" description="Helical" evidence="1">
    <location>
        <begin position="188"/>
        <end position="208"/>
    </location>
</feature>
<reference evidence="2 3" key="1">
    <citation type="submission" date="2020-08" db="EMBL/GenBank/DDBJ databases">
        <title>Genomic Encyclopedia of Type Strains, Phase IV (KMG-IV): sequencing the most valuable type-strain genomes for metagenomic binning, comparative biology and taxonomic classification.</title>
        <authorList>
            <person name="Goeker M."/>
        </authorList>
    </citation>
    <scope>NUCLEOTIDE SEQUENCE [LARGE SCALE GENOMIC DNA]</scope>
    <source>
        <strain evidence="2 3">DSM 100211</strain>
    </source>
</reference>
<evidence type="ECO:0000313" key="3">
    <source>
        <dbReference type="Proteomes" id="UP000574761"/>
    </source>
</evidence>
<accession>A0A7W6GHR8</accession>
<name>A0A7W6GHR8_9HYPH</name>
<proteinExistence type="predicted"/>
<dbReference type="Proteomes" id="UP000574761">
    <property type="component" value="Unassembled WGS sequence"/>
</dbReference>
<keyword evidence="1" id="KW-1133">Transmembrane helix</keyword>
<comment type="caution">
    <text evidence="2">The sequence shown here is derived from an EMBL/GenBank/DDBJ whole genome shotgun (WGS) entry which is preliminary data.</text>
</comment>
<protein>
    <recommendedName>
        <fullName evidence="4">Arginine/ornithine antiporter ArcD</fullName>
    </recommendedName>
</protein>
<evidence type="ECO:0000256" key="1">
    <source>
        <dbReference type="SAM" id="Phobius"/>
    </source>
</evidence>
<keyword evidence="3" id="KW-1185">Reference proteome</keyword>
<feature type="transmembrane region" description="Helical" evidence="1">
    <location>
        <begin position="106"/>
        <end position="132"/>
    </location>
</feature>
<dbReference type="AlphaFoldDB" id="A0A7W6GHR8"/>
<gene>
    <name evidence="2" type="ORF">GGQ64_000584</name>
</gene>
<feature type="transmembrane region" description="Helical" evidence="1">
    <location>
        <begin position="6"/>
        <end position="33"/>
    </location>
</feature>
<feature type="transmembrane region" description="Helical" evidence="1">
    <location>
        <begin position="45"/>
        <end position="69"/>
    </location>
</feature>
<sequence>MNELWPWLMLAGLGAFHGLNPAMGWLFAVALGVHRQSGAAVARAVPAIAIGHAASVAVVAGALVTAGLAVDEGRLRIATGCVLVAWAIGHFFYGHRRRVRVGMTTGLAGLAAWSFLMATAHGAGLMVLPALIPLCVTNGPLAGLDAGGSAATALAAVGVHTAAMLAATALAAFAVYRWIGLGILRSGWINVDLVWTLVLVGTGLMLIVA</sequence>
<evidence type="ECO:0000313" key="2">
    <source>
        <dbReference type="EMBL" id="MBB3975408.1"/>
    </source>
</evidence>
<keyword evidence="1" id="KW-0472">Membrane</keyword>
<organism evidence="2 3">
    <name type="scientific">Mycoplana azooxidifex</name>
    <dbReference type="NCBI Taxonomy" id="1636188"/>
    <lineage>
        <taxon>Bacteria</taxon>
        <taxon>Pseudomonadati</taxon>
        <taxon>Pseudomonadota</taxon>
        <taxon>Alphaproteobacteria</taxon>
        <taxon>Hyphomicrobiales</taxon>
        <taxon>Rhizobiaceae</taxon>
        <taxon>Mycoplana</taxon>
    </lineage>
</organism>
<dbReference type="RefSeq" id="WP_183798771.1">
    <property type="nucleotide sequence ID" value="NZ_JACIEE010000001.1"/>
</dbReference>
<keyword evidence="1" id="KW-0812">Transmembrane</keyword>
<feature type="transmembrane region" description="Helical" evidence="1">
    <location>
        <begin position="75"/>
        <end position="94"/>
    </location>
</feature>
<evidence type="ECO:0008006" key="4">
    <source>
        <dbReference type="Google" id="ProtNLM"/>
    </source>
</evidence>
<dbReference type="EMBL" id="JACIEE010000001">
    <property type="protein sequence ID" value="MBB3975408.1"/>
    <property type="molecule type" value="Genomic_DNA"/>
</dbReference>